<protein>
    <submittedName>
        <fullName evidence="1">Uncharacterized protein</fullName>
    </submittedName>
</protein>
<organism evidence="1 2">
    <name type="scientific">Cuscuta campestris</name>
    <dbReference type="NCBI Taxonomy" id="132261"/>
    <lineage>
        <taxon>Eukaryota</taxon>
        <taxon>Viridiplantae</taxon>
        <taxon>Streptophyta</taxon>
        <taxon>Embryophyta</taxon>
        <taxon>Tracheophyta</taxon>
        <taxon>Spermatophyta</taxon>
        <taxon>Magnoliopsida</taxon>
        <taxon>eudicotyledons</taxon>
        <taxon>Gunneridae</taxon>
        <taxon>Pentapetalae</taxon>
        <taxon>asterids</taxon>
        <taxon>lamiids</taxon>
        <taxon>Solanales</taxon>
        <taxon>Convolvulaceae</taxon>
        <taxon>Cuscuteae</taxon>
        <taxon>Cuscuta</taxon>
        <taxon>Cuscuta subgen. Grammica</taxon>
        <taxon>Cuscuta sect. Cleistogrammica</taxon>
    </lineage>
</organism>
<gene>
    <name evidence="1" type="ORF">CCAM_LOCUS1550</name>
</gene>
<reference evidence="1 2" key="1">
    <citation type="submission" date="2018-04" db="EMBL/GenBank/DDBJ databases">
        <authorList>
            <person name="Vogel A."/>
        </authorList>
    </citation>
    <scope>NUCLEOTIDE SEQUENCE [LARGE SCALE GENOMIC DNA]</scope>
</reference>
<evidence type="ECO:0000313" key="2">
    <source>
        <dbReference type="Proteomes" id="UP000595140"/>
    </source>
</evidence>
<dbReference type="EMBL" id="OOIL02000049">
    <property type="protein sequence ID" value="VFQ59774.1"/>
    <property type="molecule type" value="Genomic_DNA"/>
</dbReference>
<evidence type="ECO:0000313" key="1">
    <source>
        <dbReference type="EMBL" id="VFQ59774.1"/>
    </source>
</evidence>
<proteinExistence type="predicted"/>
<sequence>MLFESSNPTIAYTTTKIASQIITRVCPLFPESAMASHKSLPVVTRHDEEEDDSGVWWFTLRVDWEN</sequence>
<keyword evidence="2" id="KW-1185">Reference proteome</keyword>
<dbReference type="AlphaFoldDB" id="A0A484K7L1"/>
<dbReference type="Proteomes" id="UP000595140">
    <property type="component" value="Unassembled WGS sequence"/>
</dbReference>
<name>A0A484K7L1_9ASTE</name>
<accession>A0A484K7L1</accession>